<dbReference type="GO" id="GO:0030151">
    <property type="term" value="F:molybdenum ion binding"/>
    <property type="evidence" value="ECO:0007669"/>
    <property type="project" value="InterPro"/>
</dbReference>
<evidence type="ECO:0000256" key="1">
    <source>
        <dbReference type="ARBA" id="ARBA00001924"/>
    </source>
</evidence>
<comment type="cofactor">
    <cofactor evidence="1">
        <name>Mo-molybdopterin</name>
        <dbReference type="ChEBI" id="CHEBI:71302"/>
    </cofactor>
</comment>
<evidence type="ECO:0000256" key="3">
    <source>
        <dbReference type="ARBA" id="ARBA00022723"/>
    </source>
</evidence>
<reference evidence="6" key="1">
    <citation type="submission" date="2020-10" db="EMBL/GenBank/DDBJ databases">
        <title>Taxonomic study of unclassified bacteria belonging to the class Ktedonobacteria.</title>
        <authorList>
            <person name="Yabe S."/>
            <person name="Wang C.M."/>
            <person name="Zheng Y."/>
            <person name="Sakai Y."/>
            <person name="Cavaletti L."/>
            <person name="Monciardini P."/>
            <person name="Donadio S."/>
        </authorList>
    </citation>
    <scope>NUCLEOTIDE SEQUENCE</scope>
    <source>
        <strain evidence="6">SOSP1-1</strain>
    </source>
</reference>
<keyword evidence="7" id="KW-1185">Reference proteome</keyword>
<organism evidence="6 7">
    <name type="scientific">Ktedonospora formicarum</name>
    <dbReference type="NCBI Taxonomy" id="2778364"/>
    <lineage>
        <taxon>Bacteria</taxon>
        <taxon>Bacillati</taxon>
        <taxon>Chloroflexota</taxon>
        <taxon>Ktedonobacteria</taxon>
        <taxon>Ktedonobacterales</taxon>
        <taxon>Ktedonobacteraceae</taxon>
        <taxon>Ktedonospora</taxon>
    </lineage>
</organism>
<evidence type="ECO:0000259" key="5">
    <source>
        <dbReference type="Pfam" id="PF03404"/>
    </source>
</evidence>
<keyword evidence="3" id="KW-0479">Metal-binding</keyword>
<dbReference type="InterPro" id="IPR005066">
    <property type="entry name" value="MoCF_OxRdtse_dimer"/>
</dbReference>
<evidence type="ECO:0000256" key="2">
    <source>
        <dbReference type="ARBA" id="ARBA00022505"/>
    </source>
</evidence>
<evidence type="ECO:0000256" key="4">
    <source>
        <dbReference type="ARBA" id="ARBA00023002"/>
    </source>
</evidence>
<evidence type="ECO:0000313" key="6">
    <source>
        <dbReference type="EMBL" id="GHO49626.1"/>
    </source>
</evidence>
<accession>A0A8J3I6L8</accession>
<name>A0A8J3I6L8_9CHLR</name>
<sequence length="108" mass="12397">MPENGETLPAGPLSIRGYAMTGGSHPIERVEISTDRGVTWTNARITERADPWSWCFWEHTVDLPKGEHMLCVRAYDTAGRKQPADRRQVWNLKGYANNAWHRIHVTIR</sequence>
<protein>
    <recommendedName>
        <fullName evidence="5">Moybdenum cofactor oxidoreductase dimerisation domain-containing protein</fullName>
    </recommendedName>
</protein>
<dbReference type="EMBL" id="BNJF01000005">
    <property type="protein sequence ID" value="GHO49626.1"/>
    <property type="molecule type" value="Genomic_DNA"/>
</dbReference>
<dbReference type="GO" id="GO:0006790">
    <property type="term" value="P:sulfur compound metabolic process"/>
    <property type="evidence" value="ECO:0007669"/>
    <property type="project" value="TreeGrafter"/>
</dbReference>
<dbReference type="PRINTS" id="PR00407">
    <property type="entry name" value="EUMOPTERIN"/>
</dbReference>
<evidence type="ECO:0000313" key="7">
    <source>
        <dbReference type="Proteomes" id="UP000612362"/>
    </source>
</evidence>
<dbReference type="GO" id="GO:0008482">
    <property type="term" value="F:sulfite oxidase activity"/>
    <property type="evidence" value="ECO:0007669"/>
    <property type="project" value="TreeGrafter"/>
</dbReference>
<dbReference type="Gene3D" id="2.60.40.650">
    <property type="match status" value="1"/>
</dbReference>
<gene>
    <name evidence="6" type="ORF">KSX_77890</name>
</gene>
<dbReference type="InterPro" id="IPR008335">
    <property type="entry name" value="Mopterin_OxRdtase_euk"/>
</dbReference>
<dbReference type="GO" id="GO:0020037">
    <property type="term" value="F:heme binding"/>
    <property type="evidence" value="ECO:0007669"/>
    <property type="project" value="TreeGrafter"/>
</dbReference>
<proteinExistence type="predicted"/>
<dbReference type="Proteomes" id="UP000612362">
    <property type="component" value="Unassembled WGS sequence"/>
</dbReference>
<dbReference type="PANTHER" id="PTHR19372">
    <property type="entry name" value="SULFITE REDUCTASE"/>
    <property type="match status" value="1"/>
</dbReference>
<dbReference type="AlphaFoldDB" id="A0A8J3I6L8"/>
<dbReference type="GO" id="GO:0043546">
    <property type="term" value="F:molybdopterin cofactor binding"/>
    <property type="evidence" value="ECO:0007669"/>
    <property type="project" value="TreeGrafter"/>
</dbReference>
<dbReference type="PANTHER" id="PTHR19372:SF7">
    <property type="entry name" value="SULFITE OXIDASE, MITOCHONDRIAL"/>
    <property type="match status" value="1"/>
</dbReference>
<dbReference type="RefSeq" id="WP_236031813.1">
    <property type="nucleotide sequence ID" value="NZ_BNJF01000005.1"/>
</dbReference>
<feature type="domain" description="Moybdenum cofactor oxidoreductase dimerisation" evidence="5">
    <location>
        <begin position="10"/>
        <end position="106"/>
    </location>
</feature>
<keyword evidence="4" id="KW-0560">Oxidoreductase</keyword>
<dbReference type="Pfam" id="PF03404">
    <property type="entry name" value="Mo-co_dimer"/>
    <property type="match status" value="1"/>
</dbReference>
<dbReference type="InterPro" id="IPR014756">
    <property type="entry name" value="Ig_E-set"/>
</dbReference>
<keyword evidence="2" id="KW-0500">Molybdenum</keyword>
<dbReference type="SUPFAM" id="SSF81296">
    <property type="entry name" value="E set domains"/>
    <property type="match status" value="1"/>
</dbReference>
<comment type="caution">
    <text evidence="6">The sequence shown here is derived from an EMBL/GenBank/DDBJ whole genome shotgun (WGS) entry which is preliminary data.</text>
</comment>